<reference evidence="1" key="1">
    <citation type="submission" date="2023-07" db="EMBL/GenBank/DDBJ databases">
        <title>Genome content predicts the carbon catabolic preferences of heterotrophic bacteria.</title>
        <authorList>
            <person name="Gralka M."/>
        </authorList>
    </citation>
    <scope>NUCLEOTIDE SEQUENCE</scope>
    <source>
        <strain evidence="1">E2R20</strain>
    </source>
</reference>
<sequence>AKDGVRKLTQIREFNAGTKINEIGVEYFRKGFAVSGEDGSITLFHTTGGGRLVREMTDSKAFGLAFSPRASGLLTESEK</sequence>
<comment type="caution">
    <text evidence="1">The sequence shown here is derived from an EMBL/GenBank/DDBJ whole genome shotgun (WGS) entry which is preliminary data.</text>
</comment>
<organism evidence="1 2">
    <name type="scientific">Staphylococcus pasteuri_A</name>
    <dbReference type="NCBI Taxonomy" id="3062664"/>
    <lineage>
        <taxon>Bacteria</taxon>
        <taxon>Bacillati</taxon>
        <taxon>Bacillota</taxon>
        <taxon>Bacilli</taxon>
        <taxon>Bacillales</taxon>
        <taxon>Staphylococcaceae</taxon>
        <taxon>Staphylococcus</taxon>
    </lineage>
</organism>
<dbReference type="AlphaFoldDB" id="A0AAW7YTJ3"/>
<feature type="non-terminal residue" evidence="1">
    <location>
        <position position="79"/>
    </location>
</feature>
<dbReference type="EMBL" id="JAUOQO010000951">
    <property type="protein sequence ID" value="MDO6575605.1"/>
    <property type="molecule type" value="Genomic_DNA"/>
</dbReference>
<proteinExistence type="predicted"/>
<dbReference type="Proteomes" id="UP001170310">
    <property type="component" value="Unassembled WGS sequence"/>
</dbReference>
<keyword evidence="2" id="KW-1185">Reference proteome</keyword>
<protein>
    <submittedName>
        <fullName evidence="1">Uncharacterized protein</fullName>
    </submittedName>
</protein>
<feature type="non-terminal residue" evidence="1">
    <location>
        <position position="1"/>
    </location>
</feature>
<name>A0AAW7YTJ3_9STAP</name>
<dbReference type="RefSeq" id="WP_303522747.1">
    <property type="nucleotide sequence ID" value="NZ_JAUOQO010000951.1"/>
</dbReference>
<gene>
    <name evidence="1" type="ORF">Q4528_15955</name>
</gene>
<evidence type="ECO:0000313" key="2">
    <source>
        <dbReference type="Proteomes" id="UP001170310"/>
    </source>
</evidence>
<evidence type="ECO:0000313" key="1">
    <source>
        <dbReference type="EMBL" id="MDO6575605.1"/>
    </source>
</evidence>
<accession>A0AAW7YTJ3</accession>